<gene>
    <name evidence="14" type="ORF">G7K_6899-t1</name>
</gene>
<dbReference type="Proteomes" id="UP000033140">
    <property type="component" value="Unassembled WGS sequence"/>
</dbReference>
<evidence type="ECO:0000256" key="12">
    <source>
        <dbReference type="RuleBase" id="RU003345"/>
    </source>
</evidence>
<dbReference type="RefSeq" id="XP_019024409.1">
    <property type="nucleotide sequence ID" value="XM_019171808.1"/>
</dbReference>
<dbReference type="InterPro" id="IPR016160">
    <property type="entry name" value="Ald_DH_CS_CYS"/>
</dbReference>
<dbReference type="Gene3D" id="3.40.309.10">
    <property type="entry name" value="Aldehyde Dehydrogenase, Chain A, domain 2"/>
    <property type="match status" value="1"/>
</dbReference>
<keyword evidence="6 12" id="KW-0560">Oxidoreductase</keyword>
<dbReference type="InterPro" id="IPR015590">
    <property type="entry name" value="Aldehyde_DH_dom"/>
</dbReference>
<protein>
    <recommendedName>
        <fullName evidence="5">Succinate-semialdehyde dehydrogenase, mitochondrial</fullName>
        <ecNumber evidence="10">1.2.1.16</ecNumber>
        <ecNumber evidence="4">1.2.1.24</ecNumber>
    </recommendedName>
    <alternativeName>
        <fullName evidence="7">NAD(+)-dependent succinic semialdehyde dehydrogenase</fullName>
    </alternativeName>
</protein>
<dbReference type="InterPro" id="IPR029510">
    <property type="entry name" value="Ald_DH_CS_GLU"/>
</dbReference>
<dbReference type="OrthoDB" id="310895at2759"/>
<evidence type="ECO:0000256" key="5">
    <source>
        <dbReference type="ARBA" id="ARBA00019842"/>
    </source>
</evidence>
<evidence type="ECO:0000256" key="6">
    <source>
        <dbReference type="ARBA" id="ARBA00023002"/>
    </source>
</evidence>
<reference evidence="14 15" key="2">
    <citation type="journal article" date="2014" name="J. Gen. Appl. Microbiol.">
        <title>The early diverging ascomycetous budding yeast Saitoella complicata has three histone deacetylases belonging to the Clr6, Hos2, and Rpd3 lineages.</title>
        <authorList>
            <person name="Nishida H."/>
            <person name="Matsumoto T."/>
            <person name="Kondo S."/>
            <person name="Hamamoto M."/>
            <person name="Yoshikawa H."/>
        </authorList>
    </citation>
    <scope>NUCLEOTIDE SEQUENCE [LARGE SCALE GENOMIC DNA]</scope>
    <source>
        <strain evidence="14 15">NRRL Y-17804</strain>
    </source>
</reference>
<dbReference type="PANTHER" id="PTHR43353:SF5">
    <property type="entry name" value="SUCCINATE-SEMIALDEHYDE DEHYDROGENASE, MITOCHONDRIAL"/>
    <property type="match status" value="1"/>
</dbReference>
<keyword evidence="15" id="KW-1185">Reference proteome</keyword>
<dbReference type="EC" id="1.2.1.24" evidence="4"/>
<comment type="caution">
    <text evidence="14">The sequence shown here is derived from an EMBL/GenBank/DDBJ whole genome shotgun (WGS) entry which is preliminary data.</text>
</comment>
<comment type="pathway">
    <text evidence="1">Amino-acid degradation; 4-aminobutanoate degradation.</text>
</comment>
<comment type="subunit">
    <text evidence="3">Homotetramer.</text>
</comment>
<dbReference type="AlphaFoldDB" id="A0A0E9NSV4"/>
<dbReference type="Gene3D" id="3.40.605.10">
    <property type="entry name" value="Aldehyde Dehydrogenase, Chain A, domain 1"/>
    <property type="match status" value="1"/>
</dbReference>
<dbReference type="PROSITE" id="PS00070">
    <property type="entry name" value="ALDEHYDE_DEHYDR_CYS"/>
    <property type="match status" value="1"/>
</dbReference>
<comment type="catalytic activity">
    <reaction evidence="8">
        <text>succinate semialdehyde + NADP(+) + H2O = succinate + NADPH + 2 H(+)</text>
        <dbReference type="Rhea" id="RHEA:13213"/>
        <dbReference type="ChEBI" id="CHEBI:15377"/>
        <dbReference type="ChEBI" id="CHEBI:15378"/>
        <dbReference type="ChEBI" id="CHEBI:30031"/>
        <dbReference type="ChEBI" id="CHEBI:57706"/>
        <dbReference type="ChEBI" id="CHEBI:57783"/>
        <dbReference type="ChEBI" id="CHEBI:58349"/>
        <dbReference type="EC" id="1.2.1.16"/>
    </reaction>
</comment>
<evidence type="ECO:0000256" key="3">
    <source>
        <dbReference type="ARBA" id="ARBA00011881"/>
    </source>
</evidence>
<evidence type="ECO:0000259" key="13">
    <source>
        <dbReference type="Pfam" id="PF00171"/>
    </source>
</evidence>
<dbReference type="PROSITE" id="PS00687">
    <property type="entry name" value="ALDEHYDE_DEHYDR_GLU"/>
    <property type="match status" value="1"/>
</dbReference>
<sequence>MPPGAATSADDKPLKDPSLLCTKAFINGEWVDAASGKTFEVIDPSNGNVIIELPECDPSDVERAIQAAAAAFETFKKTPARTRARMLRKWSDLMLDNIEDLAVIMTLENGKSLADSRGEITYAASFLEWFAGESERTYGQTIPAFNPNSRILTIKQPIGVCGVLTPWNFPCAMITRKVGAALGAGCTVVAKPAGETPLSALALGVLGTRAGVPKGVFNVITTQKNLADVGAAICASPIVRKVSFTGSTRVGKLLMSQCSETLKKLSFELGGNSPFIVFEDADLEKAVDALMVAKFRNSGQTCVCANRIYVQEGVYDKVIQMLKERMQKLKVGGGFEEGVTIGPLTVENGIKKAETHVKDAISNGAALIMGGKALNRPGTFFAPTILSNFPPSSILYSEESFAPIAALTPFHTLSTLLPLANTPSVGLGAFICTRDISLVWRVAEALEVGMVGVNTGLLSACESPFGGVKGSGFGREGGSGGIEEYLVVKSLVMDVS</sequence>
<evidence type="ECO:0000256" key="11">
    <source>
        <dbReference type="PROSITE-ProRule" id="PRU10007"/>
    </source>
</evidence>
<evidence type="ECO:0000256" key="8">
    <source>
        <dbReference type="ARBA" id="ARBA00050387"/>
    </source>
</evidence>
<dbReference type="GO" id="GO:0005737">
    <property type="term" value="C:cytoplasm"/>
    <property type="evidence" value="ECO:0007669"/>
    <property type="project" value="TreeGrafter"/>
</dbReference>
<evidence type="ECO:0000256" key="2">
    <source>
        <dbReference type="ARBA" id="ARBA00009986"/>
    </source>
</evidence>
<evidence type="ECO:0000313" key="15">
    <source>
        <dbReference type="Proteomes" id="UP000033140"/>
    </source>
</evidence>
<comment type="similarity">
    <text evidence="2 12">Belongs to the aldehyde dehydrogenase family.</text>
</comment>
<dbReference type="FunFam" id="3.40.605.10:FF:000005">
    <property type="entry name" value="Succinate-semialdehyde dehydrogenase I"/>
    <property type="match status" value="1"/>
</dbReference>
<reference evidence="14 15" key="3">
    <citation type="journal article" date="2015" name="Genome Announc.">
        <title>Draft Genome Sequence of the Archiascomycetous Yeast Saitoella complicata.</title>
        <authorList>
            <person name="Yamauchi K."/>
            <person name="Kondo S."/>
            <person name="Hamamoto M."/>
            <person name="Takahashi Y."/>
            <person name="Ogura Y."/>
            <person name="Hayashi T."/>
            <person name="Nishida H."/>
        </authorList>
    </citation>
    <scope>NUCLEOTIDE SEQUENCE [LARGE SCALE GENOMIC DNA]</scope>
    <source>
        <strain evidence="14 15">NRRL Y-17804</strain>
    </source>
</reference>
<dbReference type="GO" id="GO:0004777">
    <property type="term" value="F:succinate-semialdehyde dehydrogenase (NAD+) activity"/>
    <property type="evidence" value="ECO:0007669"/>
    <property type="project" value="UniProtKB-EC"/>
</dbReference>
<evidence type="ECO:0000256" key="10">
    <source>
        <dbReference type="ARBA" id="ARBA00067047"/>
    </source>
</evidence>
<dbReference type="InterPro" id="IPR016161">
    <property type="entry name" value="Ald_DH/histidinol_DH"/>
</dbReference>
<dbReference type="EMBL" id="BACD03000093">
    <property type="protein sequence ID" value="GAO52833.1"/>
    <property type="molecule type" value="Genomic_DNA"/>
</dbReference>
<dbReference type="InterPro" id="IPR016162">
    <property type="entry name" value="Ald_DH_N"/>
</dbReference>
<feature type="domain" description="Aldehyde dehydrogenase" evidence="13">
    <location>
        <begin position="30"/>
        <end position="490"/>
    </location>
</feature>
<dbReference type="SUPFAM" id="SSF53720">
    <property type="entry name" value="ALDH-like"/>
    <property type="match status" value="1"/>
</dbReference>
<dbReference type="GO" id="GO:0009450">
    <property type="term" value="P:gamma-aminobutyric acid catabolic process"/>
    <property type="evidence" value="ECO:0007669"/>
    <property type="project" value="TreeGrafter"/>
</dbReference>
<name>A0A0E9NSV4_SAICN</name>
<evidence type="ECO:0000256" key="1">
    <source>
        <dbReference type="ARBA" id="ARBA00005176"/>
    </source>
</evidence>
<dbReference type="Pfam" id="PF00171">
    <property type="entry name" value="Aldedh"/>
    <property type="match status" value="1"/>
</dbReference>
<dbReference type="STRING" id="698492.A0A0E9NSV4"/>
<dbReference type="EC" id="1.2.1.16" evidence="10"/>
<organism evidence="14 15">
    <name type="scientific">Saitoella complicata (strain BCRC 22490 / CBS 7301 / JCM 7358 / NBRC 10748 / NRRL Y-17804)</name>
    <dbReference type="NCBI Taxonomy" id="698492"/>
    <lineage>
        <taxon>Eukaryota</taxon>
        <taxon>Fungi</taxon>
        <taxon>Dikarya</taxon>
        <taxon>Ascomycota</taxon>
        <taxon>Taphrinomycotina</taxon>
        <taxon>Taphrinomycotina incertae sedis</taxon>
        <taxon>Saitoella</taxon>
    </lineage>
</organism>
<dbReference type="InterPro" id="IPR050740">
    <property type="entry name" value="Aldehyde_DH_Superfamily"/>
</dbReference>
<comment type="catalytic activity">
    <reaction evidence="9">
        <text>succinate semialdehyde + NAD(+) + H2O = succinate + NADH + 2 H(+)</text>
        <dbReference type="Rhea" id="RHEA:13217"/>
        <dbReference type="ChEBI" id="CHEBI:15377"/>
        <dbReference type="ChEBI" id="CHEBI:15378"/>
        <dbReference type="ChEBI" id="CHEBI:30031"/>
        <dbReference type="ChEBI" id="CHEBI:57540"/>
        <dbReference type="ChEBI" id="CHEBI:57706"/>
        <dbReference type="ChEBI" id="CHEBI:57945"/>
        <dbReference type="EC" id="1.2.1.16"/>
    </reaction>
</comment>
<accession>A0A0E9NSV4</accession>
<dbReference type="InterPro" id="IPR016163">
    <property type="entry name" value="Ald_DH_C"/>
</dbReference>
<dbReference type="CDD" id="cd07103">
    <property type="entry name" value="ALDH_F5_SSADH_GabD"/>
    <property type="match status" value="1"/>
</dbReference>
<evidence type="ECO:0000313" key="14">
    <source>
        <dbReference type="EMBL" id="GAO52833.1"/>
    </source>
</evidence>
<reference evidence="14 15" key="1">
    <citation type="journal article" date="2011" name="J. Gen. Appl. Microbiol.">
        <title>Draft genome sequencing of the enigmatic yeast Saitoella complicata.</title>
        <authorList>
            <person name="Nishida H."/>
            <person name="Hamamoto M."/>
            <person name="Sugiyama J."/>
        </authorList>
    </citation>
    <scope>NUCLEOTIDE SEQUENCE [LARGE SCALE GENOMIC DNA]</scope>
    <source>
        <strain evidence="14 15">NRRL Y-17804</strain>
    </source>
</reference>
<dbReference type="PANTHER" id="PTHR43353">
    <property type="entry name" value="SUCCINATE-SEMIALDEHYDE DEHYDROGENASE, MITOCHONDRIAL"/>
    <property type="match status" value="1"/>
</dbReference>
<dbReference type="OMA" id="PWNGPFF"/>
<evidence type="ECO:0000256" key="4">
    <source>
        <dbReference type="ARBA" id="ARBA00013051"/>
    </source>
</evidence>
<evidence type="ECO:0000256" key="7">
    <source>
        <dbReference type="ARBA" id="ARBA00030806"/>
    </source>
</evidence>
<dbReference type="FunFam" id="3.40.309.10:FF:000004">
    <property type="entry name" value="Succinate-semialdehyde dehydrogenase I"/>
    <property type="match status" value="1"/>
</dbReference>
<feature type="active site" evidence="11">
    <location>
        <position position="268"/>
    </location>
</feature>
<evidence type="ECO:0000256" key="9">
    <source>
        <dbReference type="ARBA" id="ARBA00052698"/>
    </source>
</evidence>
<proteinExistence type="inferred from homology"/>